<accession>A0A1G2CGT0</accession>
<feature type="transmembrane region" description="Helical" evidence="1">
    <location>
        <begin position="25"/>
        <end position="57"/>
    </location>
</feature>
<evidence type="ECO:0000256" key="1">
    <source>
        <dbReference type="SAM" id="Phobius"/>
    </source>
</evidence>
<protein>
    <submittedName>
        <fullName evidence="2">Uncharacterized protein</fullName>
    </submittedName>
</protein>
<keyword evidence="1" id="KW-0472">Membrane</keyword>
<reference evidence="2 3" key="1">
    <citation type="journal article" date="2016" name="Nat. Commun.">
        <title>Thousands of microbial genomes shed light on interconnected biogeochemical processes in an aquifer system.</title>
        <authorList>
            <person name="Anantharaman K."/>
            <person name="Brown C.T."/>
            <person name="Hug L.A."/>
            <person name="Sharon I."/>
            <person name="Castelle C.J."/>
            <person name="Probst A.J."/>
            <person name="Thomas B.C."/>
            <person name="Singh A."/>
            <person name="Wilkins M.J."/>
            <person name="Karaoz U."/>
            <person name="Brodie E.L."/>
            <person name="Williams K.H."/>
            <person name="Hubbard S.S."/>
            <person name="Banfield J.F."/>
        </authorList>
    </citation>
    <scope>NUCLEOTIDE SEQUENCE [LARGE SCALE GENOMIC DNA]</scope>
</reference>
<dbReference type="Proteomes" id="UP000178348">
    <property type="component" value="Unassembled WGS sequence"/>
</dbReference>
<sequence>MMATTTAAPAPRAQAMMTFSQLGWGVVAAIVAAVLLNAIVPVPVMIGAAMIVVLLLAQFVESRFGTGFSRVARLWNIVIAYAGGAVAFVVIRFALWWITGVAPIWSHDYWDVAGFGGFPASAGGIFWSRTIPPDQIFWEVLGLVVIVTLVRNHIAEKLGERIIGGFYTKIIAIMLLGTYLVLTAKVTFPAAYAYMQKEYILKHVPVEAGGLKPTIPTPAPAPAAKQAKASAYPICADTGEDIELDPVKNPRVELRISPTCWSGWVKLPWGVDFRVDNPARNGYEYLFWDGSRVLATEDGWMGHKLAHSQFRLRGHRGDAVVSIVVEARAKS</sequence>
<comment type="caution">
    <text evidence="2">The sequence shown here is derived from an EMBL/GenBank/DDBJ whole genome shotgun (WGS) entry which is preliminary data.</text>
</comment>
<dbReference type="AlphaFoldDB" id="A0A1G2CGT0"/>
<feature type="transmembrane region" description="Helical" evidence="1">
    <location>
        <begin position="136"/>
        <end position="154"/>
    </location>
</feature>
<dbReference type="EMBL" id="MHLB01000060">
    <property type="protein sequence ID" value="OGZ00603.1"/>
    <property type="molecule type" value="Genomic_DNA"/>
</dbReference>
<keyword evidence="1" id="KW-1133">Transmembrane helix</keyword>
<feature type="transmembrane region" description="Helical" evidence="1">
    <location>
        <begin position="166"/>
        <end position="188"/>
    </location>
</feature>
<evidence type="ECO:0000313" key="3">
    <source>
        <dbReference type="Proteomes" id="UP000178348"/>
    </source>
</evidence>
<organism evidence="2 3">
    <name type="scientific">Candidatus Liptonbacteria bacterium RIFCSPLOWO2_01_FULL_53_13</name>
    <dbReference type="NCBI Taxonomy" id="1798651"/>
    <lineage>
        <taxon>Bacteria</taxon>
        <taxon>Candidatus Liptoniibacteriota</taxon>
    </lineage>
</organism>
<name>A0A1G2CGT0_9BACT</name>
<gene>
    <name evidence="2" type="ORF">A2946_03215</name>
</gene>
<keyword evidence="1" id="KW-0812">Transmembrane</keyword>
<proteinExistence type="predicted"/>
<evidence type="ECO:0000313" key="2">
    <source>
        <dbReference type="EMBL" id="OGZ00603.1"/>
    </source>
</evidence>
<feature type="transmembrane region" description="Helical" evidence="1">
    <location>
        <begin position="78"/>
        <end position="98"/>
    </location>
</feature>